<dbReference type="AlphaFoldDB" id="A0A934I2F5"/>
<gene>
    <name evidence="13" type="ORF">I6U51_19505</name>
</gene>
<dbReference type="InterPro" id="IPR015955">
    <property type="entry name" value="Lactate_DH/Glyco_Ohase_4_C"/>
</dbReference>
<dbReference type="PROSITE" id="PS01324">
    <property type="entry name" value="GLYCOSYL_HYDROL_F4"/>
    <property type="match status" value="1"/>
</dbReference>
<keyword evidence="9" id="KW-0170">Cobalt</keyword>
<dbReference type="EMBL" id="JAEEGB010000035">
    <property type="protein sequence ID" value="MBI6874862.1"/>
    <property type="molecule type" value="Genomic_DNA"/>
</dbReference>
<dbReference type="RefSeq" id="WP_211144237.1">
    <property type="nucleotide sequence ID" value="NZ_JAEEGB010000035.1"/>
</dbReference>
<keyword evidence="9" id="KW-0408">Iron</keyword>
<dbReference type="CDD" id="cd05296">
    <property type="entry name" value="GH4_P_beta_glucosidase"/>
    <property type="match status" value="1"/>
</dbReference>
<dbReference type="PRINTS" id="PR00732">
    <property type="entry name" value="GLHYDRLASE4"/>
</dbReference>
<name>A0A934I2F5_9CLOT</name>
<dbReference type="InterPro" id="IPR019802">
    <property type="entry name" value="GlycHydrolase_4_CS"/>
</dbReference>
<feature type="binding site" evidence="8">
    <location>
        <position position="95"/>
    </location>
    <ligand>
        <name>substrate</name>
    </ligand>
</feature>
<comment type="subunit">
    <text evidence="2">Homotetramer.</text>
</comment>
<keyword evidence="9" id="KW-0533">Nickel</keyword>
<sequence>MKELKVVVIGGGSSYTPEIIEGFLKRISELPIKEIHLVDIKEGEEKLSIVGSLARRMIKKAGLNIKLVITLNRREALKDADFVVTQFRVGGLEARAKDERFPLKYKVLGQETTGPGGFAKALRTIPVMLDICKDIKEVCPDAWLINFTNPSGLVTEAVLKYTDIKCIGLCNVPIHMAMDVANMLEVPYRDIFIEFAGLNHLVWGKKVWHKDKDVTKEVIEKLLDGAVLNMKNISNLKWDGDFLRALGMIPCPYHRYFYMTDKMVEEEIEAAEDCNKGTRAEQVKAVEKTLFELYKSPELNVKPKELEKRGGAYYSDAAVSLISAIYNDKREIHTVNTLNNGIIKGVPDNSVIETNCIIDSRGATPLSLKGDLQIEVKGLIQAVKSYEVLAVETAVKGDKEKALLALASHPLVPSVTVAKDLLDDLLMINKEYLPQFKLD</sequence>
<dbReference type="Gene3D" id="3.40.50.720">
    <property type="entry name" value="NAD(P)-binding Rossmann-like Domain"/>
    <property type="match status" value="1"/>
</dbReference>
<protein>
    <submittedName>
        <fullName evidence="13">6-phospho-beta-glucosidase</fullName>
    </submittedName>
</protein>
<dbReference type="InterPro" id="IPR022616">
    <property type="entry name" value="Glyco_hydro_4_C"/>
</dbReference>
<evidence type="ECO:0000313" key="13">
    <source>
        <dbReference type="EMBL" id="MBI6874862.1"/>
    </source>
</evidence>
<dbReference type="Proteomes" id="UP000622687">
    <property type="component" value="Unassembled WGS sequence"/>
</dbReference>
<keyword evidence="6 9" id="KW-0464">Manganese</keyword>
<feature type="binding site" evidence="9">
    <location>
        <position position="200"/>
    </location>
    <ligand>
        <name>Mn(2+)</name>
        <dbReference type="ChEBI" id="CHEBI:29035"/>
    </ligand>
</feature>
<reference evidence="13" key="1">
    <citation type="submission" date="2020-12" db="EMBL/GenBank/DDBJ databases">
        <title>Clostridium thailandense sp. nov., a novel acetogenic bacterium isolated from peat land soil in Thailand.</title>
        <authorList>
            <person name="Chaikitkaew S."/>
            <person name="Birkeland N.K."/>
        </authorList>
    </citation>
    <scope>NUCLEOTIDE SEQUENCE</scope>
    <source>
        <strain evidence="13">DSM 17425</strain>
    </source>
</reference>
<evidence type="ECO:0000256" key="5">
    <source>
        <dbReference type="ARBA" id="ARBA00023027"/>
    </source>
</evidence>
<evidence type="ECO:0000256" key="7">
    <source>
        <dbReference type="ARBA" id="ARBA00023295"/>
    </source>
</evidence>
<comment type="cofactor">
    <cofactor evidence="11">
        <name>NAD(+)</name>
        <dbReference type="ChEBI" id="CHEBI:57540"/>
    </cofactor>
    <text evidence="11">Binds 1 NAD(+) per subunit.</text>
</comment>
<dbReference type="PANTHER" id="PTHR32092:SF5">
    <property type="entry name" value="6-PHOSPHO-BETA-GLUCOSIDASE"/>
    <property type="match status" value="1"/>
</dbReference>
<dbReference type="GO" id="GO:0016616">
    <property type="term" value="F:oxidoreductase activity, acting on the CH-OH group of donors, NAD or NADP as acceptor"/>
    <property type="evidence" value="ECO:0007669"/>
    <property type="project" value="InterPro"/>
</dbReference>
<dbReference type="Pfam" id="PF11975">
    <property type="entry name" value="Glyco_hydro_4C"/>
    <property type="match status" value="1"/>
</dbReference>
<evidence type="ECO:0000256" key="3">
    <source>
        <dbReference type="ARBA" id="ARBA00022723"/>
    </source>
</evidence>
<dbReference type="GO" id="GO:0046872">
    <property type="term" value="F:metal ion binding"/>
    <property type="evidence" value="ECO:0007669"/>
    <property type="project" value="UniProtKB-KW"/>
</dbReference>
<feature type="site" description="Increases basicity of active site Tyr" evidence="10">
    <location>
        <position position="111"/>
    </location>
</feature>
<dbReference type="GO" id="GO:0004553">
    <property type="term" value="F:hydrolase activity, hydrolyzing O-glycosyl compounds"/>
    <property type="evidence" value="ECO:0007669"/>
    <property type="project" value="InterPro"/>
</dbReference>
<evidence type="ECO:0000256" key="9">
    <source>
        <dbReference type="PIRSR" id="PIRSR601088-3"/>
    </source>
</evidence>
<evidence type="ECO:0000256" key="4">
    <source>
        <dbReference type="ARBA" id="ARBA00022801"/>
    </source>
</evidence>
<organism evidence="13 14">
    <name type="scientific">Clostridium aciditolerans</name>
    <dbReference type="NCBI Taxonomy" id="339861"/>
    <lineage>
        <taxon>Bacteria</taxon>
        <taxon>Bacillati</taxon>
        <taxon>Bacillota</taxon>
        <taxon>Clostridia</taxon>
        <taxon>Eubacteriales</taxon>
        <taxon>Clostridiaceae</taxon>
        <taxon>Clostridium</taxon>
    </lineage>
</organism>
<dbReference type="GO" id="GO:0005975">
    <property type="term" value="P:carbohydrate metabolic process"/>
    <property type="evidence" value="ECO:0007669"/>
    <property type="project" value="InterPro"/>
</dbReference>
<dbReference type="Gene3D" id="3.90.110.10">
    <property type="entry name" value="Lactate dehydrogenase/glycoside hydrolase, family 4, C-terminal"/>
    <property type="match status" value="1"/>
</dbReference>
<evidence type="ECO:0000256" key="1">
    <source>
        <dbReference type="ARBA" id="ARBA00010141"/>
    </source>
</evidence>
<evidence type="ECO:0000256" key="11">
    <source>
        <dbReference type="RuleBase" id="RU361152"/>
    </source>
</evidence>
<evidence type="ECO:0000256" key="2">
    <source>
        <dbReference type="ARBA" id="ARBA00011881"/>
    </source>
</evidence>
<keyword evidence="7 11" id="KW-0326">Glycosidase</keyword>
<evidence type="ECO:0000256" key="10">
    <source>
        <dbReference type="PIRSR" id="PIRSR601088-4"/>
    </source>
</evidence>
<evidence type="ECO:0000259" key="12">
    <source>
        <dbReference type="Pfam" id="PF11975"/>
    </source>
</evidence>
<keyword evidence="3 9" id="KW-0479">Metal-binding</keyword>
<keyword evidence="4 11" id="KW-0378">Hydrolase</keyword>
<comment type="caution">
    <text evidence="13">The sequence shown here is derived from an EMBL/GenBank/DDBJ whole genome shotgun (WGS) entry which is preliminary data.</text>
</comment>
<comment type="similarity">
    <text evidence="1 11">Belongs to the glycosyl hydrolase 4 family.</text>
</comment>
<evidence type="ECO:0000313" key="14">
    <source>
        <dbReference type="Proteomes" id="UP000622687"/>
    </source>
</evidence>
<feature type="binding site" evidence="9">
    <location>
        <position position="170"/>
    </location>
    <ligand>
        <name>Mn(2+)</name>
        <dbReference type="ChEBI" id="CHEBI:29035"/>
    </ligand>
</feature>
<feature type="binding site" evidence="8">
    <location>
        <position position="149"/>
    </location>
    <ligand>
        <name>substrate</name>
    </ligand>
</feature>
<feature type="domain" description="Glycosyl hydrolase family 4 C-terminal" evidence="12">
    <location>
        <begin position="195"/>
        <end position="412"/>
    </location>
</feature>
<dbReference type="Pfam" id="PF02056">
    <property type="entry name" value="Glyco_hydro_4"/>
    <property type="match status" value="1"/>
</dbReference>
<keyword evidence="5 11" id="KW-0520">NAD</keyword>
<proteinExistence type="inferred from homology"/>
<keyword evidence="14" id="KW-1185">Reference proteome</keyword>
<evidence type="ECO:0000256" key="6">
    <source>
        <dbReference type="ARBA" id="ARBA00023211"/>
    </source>
</evidence>
<dbReference type="SUPFAM" id="SSF51735">
    <property type="entry name" value="NAD(P)-binding Rossmann-fold domains"/>
    <property type="match status" value="1"/>
</dbReference>
<dbReference type="PANTHER" id="PTHR32092">
    <property type="entry name" value="6-PHOSPHO-BETA-GLUCOSIDASE-RELATED"/>
    <property type="match status" value="1"/>
</dbReference>
<dbReference type="InterPro" id="IPR036291">
    <property type="entry name" value="NAD(P)-bd_dom_sf"/>
</dbReference>
<dbReference type="InterPro" id="IPR001088">
    <property type="entry name" value="Glyco_hydro_4"/>
</dbReference>
<accession>A0A934I2F5</accession>
<evidence type="ECO:0000256" key="8">
    <source>
        <dbReference type="PIRSR" id="PIRSR601088-2"/>
    </source>
</evidence>
<dbReference type="SUPFAM" id="SSF56327">
    <property type="entry name" value="LDH C-terminal domain-like"/>
    <property type="match status" value="1"/>
</dbReference>